<organism evidence="2 3">
    <name type="scientific">Planococcus massiliensis</name>
    <dbReference type="NCBI Taxonomy" id="1499687"/>
    <lineage>
        <taxon>Bacteria</taxon>
        <taxon>Bacillati</taxon>
        <taxon>Bacillota</taxon>
        <taxon>Bacilli</taxon>
        <taxon>Bacillales</taxon>
        <taxon>Caryophanaceae</taxon>
        <taxon>Planococcus</taxon>
    </lineage>
</organism>
<feature type="coiled-coil region" evidence="1">
    <location>
        <begin position="53"/>
        <end position="80"/>
    </location>
</feature>
<dbReference type="EMBL" id="CCXS01000001">
    <property type="protein sequence ID" value="CEG23138.1"/>
    <property type="molecule type" value="Genomic_DNA"/>
</dbReference>
<proteinExistence type="predicted"/>
<keyword evidence="3" id="KW-1185">Reference proteome</keyword>
<reference evidence="2 3" key="1">
    <citation type="submission" date="2014-09" db="EMBL/GenBank/DDBJ databases">
        <authorList>
            <person name="Urmite Genomes Urmite Genomes"/>
        </authorList>
    </citation>
    <scope>NUCLEOTIDE SEQUENCE [LARGE SCALE GENOMIC DNA]</scope>
    <source>
        <strain evidence="2 3">ES2</strain>
    </source>
</reference>
<evidence type="ECO:0000313" key="2">
    <source>
        <dbReference type="EMBL" id="CEG23138.1"/>
    </source>
</evidence>
<evidence type="ECO:0000256" key="1">
    <source>
        <dbReference type="SAM" id="Coils"/>
    </source>
</evidence>
<keyword evidence="1" id="KW-0175">Coiled coil</keyword>
<evidence type="ECO:0000313" key="3">
    <source>
        <dbReference type="Proteomes" id="UP000043699"/>
    </source>
</evidence>
<accession>A0A098ELH1</accession>
<dbReference type="AlphaFoldDB" id="A0A098ELH1"/>
<dbReference type="OrthoDB" id="1954586at2"/>
<dbReference type="InterPro" id="IPR013324">
    <property type="entry name" value="RNA_pol_sigma_r3/r4-like"/>
</dbReference>
<sequence length="137" mass="16499">MLDSYRFYEDLIMEIEVLELQIESAIQERENWHFMNKHRIGKHLPLDEVLIRMDTLAERIEWLTERIEDKKKLRRNIQEKLNGFEGLEYKVAYLRIVQGKRLEDIAEELGYSVDWIKKVSATVTKHLESTDIVYKTM</sequence>
<name>A0A098ELH1_9BACL</name>
<dbReference type="STRING" id="1499687.BN1080_02082"/>
<gene>
    <name evidence="2" type="ORF">BN1080_02082</name>
</gene>
<dbReference type="SUPFAM" id="SSF88659">
    <property type="entry name" value="Sigma3 and sigma4 domains of RNA polymerase sigma factors"/>
    <property type="match status" value="1"/>
</dbReference>
<dbReference type="Proteomes" id="UP000043699">
    <property type="component" value="Unassembled WGS sequence"/>
</dbReference>
<protein>
    <submittedName>
        <fullName evidence="2">Uncharacterized protein</fullName>
    </submittedName>
</protein>